<evidence type="ECO:0000313" key="1">
    <source>
        <dbReference type="EMBL" id="SUJ25781.1"/>
    </source>
</evidence>
<dbReference type="AlphaFoldDB" id="A0A380CPJ2"/>
<dbReference type="EMBL" id="UGYW01000002">
    <property type="protein sequence ID" value="SUJ25781.1"/>
    <property type="molecule type" value="Genomic_DNA"/>
</dbReference>
<gene>
    <name evidence="1" type="ORF">NCTC11388_03831</name>
</gene>
<reference evidence="1 2" key="1">
    <citation type="submission" date="2018-06" db="EMBL/GenBank/DDBJ databases">
        <authorList>
            <consortium name="Pathogen Informatics"/>
            <person name="Doyle S."/>
        </authorList>
    </citation>
    <scope>NUCLEOTIDE SEQUENCE [LARGE SCALE GENOMIC DNA]</scope>
    <source>
        <strain evidence="1 2">NCTC11388</strain>
    </source>
</reference>
<organism evidence="1 2">
    <name type="scientific">Sphingobacterium spiritivorum</name>
    <name type="common">Flavobacterium spiritivorum</name>
    <dbReference type="NCBI Taxonomy" id="258"/>
    <lineage>
        <taxon>Bacteria</taxon>
        <taxon>Pseudomonadati</taxon>
        <taxon>Bacteroidota</taxon>
        <taxon>Sphingobacteriia</taxon>
        <taxon>Sphingobacteriales</taxon>
        <taxon>Sphingobacteriaceae</taxon>
        <taxon>Sphingobacterium</taxon>
    </lineage>
</organism>
<dbReference type="RefSeq" id="WP_115171214.1">
    <property type="nucleotide sequence ID" value="NZ_JBPFQB010000003.1"/>
</dbReference>
<name>A0A380CPJ2_SPHSI</name>
<sequence length="72" mass="8374">MEKLMFETNVHCSSLFHNIHAVIKQIDGIKKWKLDLESVYKVLIIEGQCLDHHIIIKELGIAGIEAQRLYEE</sequence>
<accession>A0A380CPJ2</accession>
<evidence type="ECO:0008006" key="3">
    <source>
        <dbReference type="Google" id="ProtNLM"/>
    </source>
</evidence>
<proteinExistence type="predicted"/>
<dbReference type="Proteomes" id="UP000254893">
    <property type="component" value="Unassembled WGS sequence"/>
</dbReference>
<protein>
    <recommendedName>
        <fullName evidence="3">HMA domain-containing protein</fullName>
    </recommendedName>
</protein>
<evidence type="ECO:0000313" key="2">
    <source>
        <dbReference type="Proteomes" id="UP000254893"/>
    </source>
</evidence>